<protein>
    <submittedName>
        <fullName evidence="1">Uncharacterized protein</fullName>
    </submittedName>
</protein>
<reference evidence="1" key="1">
    <citation type="journal article" date="2021" name="Proc. Natl. Acad. Sci. U.S.A.">
        <title>A Catalog of Tens of Thousands of Viruses from Human Metagenomes Reveals Hidden Associations with Chronic Diseases.</title>
        <authorList>
            <person name="Tisza M.J."/>
            <person name="Buck C.B."/>
        </authorList>
    </citation>
    <scope>NUCLEOTIDE SEQUENCE</scope>
    <source>
        <strain evidence="1">CtqZP6</strain>
    </source>
</reference>
<sequence length="60" mass="6997">MKPGRPPGFVVFNLGYFPINRCQNGFTDLILRHFARCLIGIFIKRQKCLRIKLVTSFILK</sequence>
<name>A0A8S5SHW6_9VIRU</name>
<accession>A0A8S5SHW6</accession>
<dbReference type="EMBL" id="BK032598">
    <property type="protein sequence ID" value="DAF50609.1"/>
    <property type="molecule type" value="Genomic_DNA"/>
</dbReference>
<evidence type="ECO:0000313" key="1">
    <source>
        <dbReference type="EMBL" id="DAF50609.1"/>
    </source>
</evidence>
<organism evidence="1">
    <name type="scientific">Phage sp. ctqZP6</name>
    <dbReference type="NCBI Taxonomy" id="2828010"/>
    <lineage>
        <taxon>Viruses</taxon>
    </lineage>
</organism>
<proteinExistence type="predicted"/>